<gene>
    <name evidence="15" type="ORF">L1049_012789</name>
</gene>
<evidence type="ECO:0000256" key="11">
    <source>
        <dbReference type="SAM" id="Phobius"/>
    </source>
</evidence>
<evidence type="ECO:0008006" key="17">
    <source>
        <dbReference type="Google" id="ProtNLM"/>
    </source>
</evidence>
<dbReference type="InterPro" id="IPR006153">
    <property type="entry name" value="Cation/H_exchanger_TM"/>
</dbReference>
<evidence type="ECO:0000259" key="13">
    <source>
        <dbReference type="Pfam" id="PF23256"/>
    </source>
</evidence>
<feature type="domain" description="Cation/H(+) antiporter C-terminal" evidence="14">
    <location>
        <begin position="1445"/>
        <end position="1587"/>
    </location>
</feature>
<feature type="transmembrane region" description="Helical" evidence="11">
    <location>
        <begin position="1228"/>
        <end position="1250"/>
    </location>
</feature>
<keyword evidence="6" id="KW-0630">Potassium</keyword>
<feature type="transmembrane region" description="Helical" evidence="11">
    <location>
        <begin position="1164"/>
        <end position="1184"/>
    </location>
</feature>
<evidence type="ECO:0000313" key="16">
    <source>
        <dbReference type="Proteomes" id="UP001415857"/>
    </source>
</evidence>
<evidence type="ECO:0000256" key="4">
    <source>
        <dbReference type="ARBA" id="ARBA00022538"/>
    </source>
</evidence>
<feature type="transmembrane region" description="Helical" evidence="11">
    <location>
        <begin position="278"/>
        <end position="311"/>
    </location>
</feature>
<dbReference type="InterPro" id="IPR057291">
    <property type="entry name" value="CHX17_2nd"/>
</dbReference>
<evidence type="ECO:0000256" key="7">
    <source>
        <dbReference type="ARBA" id="ARBA00022989"/>
    </source>
</evidence>
<dbReference type="GO" id="GO:0006885">
    <property type="term" value="P:regulation of pH"/>
    <property type="evidence" value="ECO:0007669"/>
    <property type="project" value="UniProtKB-ARBA"/>
</dbReference>
<evidence type="ECO:0000259" key="14">
    <source>
        <dbReference type="Pfam" id="PF23259"/>
    </source>
</evidence>
<feature type="domain" description="Cation/H(+) antiporter central" evidence="13">
    <location>
        <begin position="501"/>
        <end position="626"/>
    </location>
</feature>
<feature type="transmembrane region" description="Helical" evidence="11">
    <location>
        <begin position="1196"/>
        <end position="1216"/>
    </location>
</feature>
<feature type="transmembrane region" description="Helical" evidence="11">
    <location>
        <begin position="1012"/>
        <end position="1034"/>
    </location>
</feature>
<keyword evidence="5 11" id="KW-0812">Transmembrane</keyword>
<feature type="transmembrane region" description="Helical" evidence="11">
    <location>
        <begin position="424"/>
        <end position="444"/>
    </location>
</feature>
<feature type="transmembrane region" description="Helical" evidence="11">
    <location>
        <begin position="207"/>
        <end position="229"/>
    </location>
</feature>
<feature type="domain" description="Cation/H(+) antiporter C-terminal" evidence="14">
    <location>
        <begin position="639"/>
        <end position="783"/>
    </location>
</feature>
<dbReference type="PANTHER" id="PTHR32468">
    <property type="entry name" value="CATION/H + ANTIPORTER"/>
    <property type="match status" value="1"/>
</dbReference>
<evidence type="ECO:0000256" key="6">
    <source>
        <dbReference type="ARBA" id="ARBA00022958"/>
    </source>
</evidence>
<dbReference type="GO" id="GO:1902600">
    <property type="term" value="P:proton transmembrane transport"/>
    <property type="evidence" value="ECO:0007669"/>
    <property type="project" value="InterPro"/>
</dbReference>
<dbReference type="Proteomes" id="UP001415857">
    <property type="component" value="Unassembled WGS sequence"/>
</dbReference>
<keyword evidence="4" id="KW-0633">Potassium transport</keyword>
<keyword evidence="7 11" id="KW-1133">Transmembrane helix</keyword>
<feature type="transmembrane region" description="Helical" evidence="11">
    <location>
        <begin position="139"/>
        <end position="162"/>
    </location>
</feature>
<name>A0AAP0WTI7_LIQFO</name>
<evidence type="ECO:0000256" key="2">
    <source>
        <dbReference type="ARBA" id="ARBA00022448"/>
    </source>
</evidence>
<keyword evidence="16" id="KW-1185">Reference proteome</keyword>
<reference evidence="15 16" key="1">
    <citation type="journal article" date="2024" name="Plant J.">
        <title>Genome sequences and population genomics reveal climatic adaptation and genomic divergence between two closely related sweetgum species.</title>
        <authorList>
            <person name="Xu W.Q."/>
            <person name="Ren C.Q."/>
            <person name="Zhang X.Y."/>
            <person name="Comes H.P."/>
            <person name="Liu X.H."/>
            <person name="Li Y.G."/>
            <person name="Kettle C.J."/>
            <person name="Jalonen R."/>
            <person name="Gaisberger H."/>
            <person name="Ma Y.Z."/>
            <person name="Qiu Y.X."/>
        </authorList>
    </citation>
    <scope>NUCLEOTIDE SEQUENCE [LARGE SCALE GENOMIC DNA]</scope>
    <source>
        <strain evidence="15">Hangzhou</strain>
    </source>
</reference>
<dbReference type="Pfam" id="PF23256">
    <property type="entry name" value="CHX17_2nd"/>
    <property type="match status" value="2"/>
</dbReference>
<dbReference type="Pfam" id="PF23259">
    <property type="entry name" value="CHX17_C"/>
    <property type="match status" value="2"/>
</dbReference>
<comment type="caution">
    <text evidence="15">The sequence shown here is derived from an EMBL/GenBank/DDBJ whole genome shotgun (WGS) entry which is preliminary data.</text>
</comment>
<feature type="transmembrane region" description="Helical" evidence="11">
    <location>
        <begin position="944"/>
        <end position="971"/>
    </location>
</feature>
<feature type="domain" description="Cation/H+ exchanger transmembrane" evidence="12">
    <location>
        <begin position="863"/>
        <end position="1245"/>
    </location>
</feature>
<protein>
    <recommendedName>
        <fullName evidence="17">Cation/H+ exchanger domain-containing protein</fullName>
    </recommendedName>
</protein>
<evidence type="ECO:0000313" key="15">
    <source>
        <dbReference type="EMBL" id="KAK9279114.1"/>
    </source>
</evidence>
<dbReference type="GO" id="GO:0015297">
    <property type="term" value="F:antiporter activity"/>
    <property type="evidence" value="ECO:0007669"/>
    <property type="project" value="UniProtKB-KW"/>
</dbReference>
<dbReference type="InterPro" id="IPR057290">
    <property type="entry name" value="CHX17_C"/>
</dbReference>
<keyword evidence="2" id="KW-0813">Transport</keyword>
<keyword evidence="9 11" id="KW-0472">Membrane</keyword>
<evidence type="ECO:0000256" key="1">
    <source>
        <dbReference type="ARBA" id="ARBA00004141"/>
    </source>
</evidence>
<accession>A0AAP0WTI7</accession>
<keyword evidence="3" id="KW-0050">Antiport</keyword>
<feature type="transmembrane region" description="Helical" evidence="11">
    <location>
        <begin position="1138"/>
        <end position="1157"/>
    </location>
</feature>
<feature type="transmembrane region" description="Helical" evidence="11">
    <location>
        <begin position="1084"/>
        <end position="1102"/>
    </location>
</feature>
<feature type="transmembrane region" description="Helical" evidence="11">
    <location>
        <begin position="47"/>
        <end position="66"/>
    </location>
</feature>
<dbReference type="EMBL" id="JBBPBK010000008">
    <property type="protein sequence ID" value="KAK9279114.1"/>
    <property type="molecule type" value="Genomic_DNA"/>
</dbReference>
<evidence type="ECO:0000256" key="10">
    <source>
        <dbReference type="ARBA" id="ARBA00038341"/>
    </source>
</evidence>
<dbReference type="Gene3D" id="1.20.1530.20">
    <property type="match status" value="2"/>
</dbReference>
<feature type="domain" description="Cation/H+ exchanger transmembrane" evidence="12">
    <location>
        <begin position="61"/>
        <end position="443"/>
    </location>
</feature>
<dbReference type="GO" id="GO:0016020">
    <property type="term" value="C:membrane"/>
    <property type="evidence" value="ECO:0007669"/>
    <property type="project" value="UniProtKB-SubCell"/>
</dbReference>
<feature type="transmembrane region" description="Helical" evidence="11">
    <location>
        <begin position="912"/>
        <end position="932"/>
    </location>
</feature>
<dbReference type="GO" id="GO:0006813">
    <property type="term" value="P:potassium ion transport"/>
    <property type="evidence" value="ECO:0007669"/>
    <property type="project" value="UniProtKB-KW"/>
</dbReference>
<feature type="domain" description="Cation/H(+) antiporter central" evidence="13">
    <location>
        <begin position="1303"/>
        <end position="1433"/>
    </location>
</feature>
<dbReference type="GO" id="GO:0012505">
    <property type="term" value="C:endomembrane system"/>
    <property type="evidence" value="ECO:0007669"/>
    <property type="project" value="TreeGrafter"/>
</dbReference>
<feature type="transmembrane region" description="Helical" evidence="11">
    <location>
        <begin position="174"/>
        <end position="195"/>
    </location>
</feature>
<organism evidence="15 16">
    <name type="scientific">Liquidambar formosana</name>
    <name type="common">Formosan gum</name>
    <dbReference type="NCBI Taxonomy" id="63359"/>
    <lineage>
        <taxon>Eukaryota</taxon>
        <taxon>Viridiplantae</taxon>
        <taxon>Streptophyta</taxon>
        <taxon>Embryophyta</taxon>
        <taxon>Tracheophyta</taxon>
        <taxon>Spermatophyta</taxon>
        <taxon>Magnoliopsida</taxon>
        <taxon>eudicotyledons</taxon>
        <taxon>Gunneridae</taxon>
        <taxon>Pentapetalae</taxon>
        <taxon>Saxifragales</taxon>
        <taxon>Altingiaceae</taxon>
        <taxon>Liquidambar</taxon>
    </lineage>
</organism>
<feature type="transmembrane region" description="Helical" evidence="11">
    <location>
        <begin position="1040"/>
        <end position="1063"/>
    </location>
</feature>
<feature type="transmembrane region" description="Helical" evidence="11">
    <location>
        <begin position="977"/>
        <end position="1000"/>
    </location>
</feature>
<evidence type="ECO:0000259" key="12">
    <source>
        <dbReference type="Pfam" id="PF00999"/>
    </source>
</evidence>
<feature type="transmembrane region" description="Helical" evidence="11">
    <location>
        <begin position="241"/>
        <end position="266"/>
    </location>
</feature>
<dbReference type="InterPro" id="IPR038770">
    <property type="entry name" value="Na+/solute_symporter_sf"/>
</dbReference>
<evidence type="ECO:0000256" key="9">
    <source>
        <dbReference type="ARBA" id="ARBA00023136"/>
    </source>
</evidence>
<dbReference type="FunFam" id="1.20.1530.20:FF:000003">
    <property type="entry name" value="Cation/H(+) antiporter 15"/>
    <property type="match status" value="2"/>
</dbReference>
<evidence type="ECO:0000256" key="5">
    <source>
        <dbReference type="ARBA" id="ARBA00022692"/>
    </source>
</evidence>
<dbReference type="InterPro" id="IPR050794">
    <property type="entry name" value="CPA2_transporter"/>
</dbReference>
<feature type="transmembrane region" description="Helical" evidence="11">
    <location>
        <begin position="390"/>
        <end position="412"/>
    </location>
</feature>
<feature type="transmembrane region" description="Helical" evidence="11">
    <location>
        <begin position="73"/>
        <end position="91"/>
    </location>
</feature>
<keyword evidence="8" id="KW-0406">Ion transport</keyword>
<comment type="similarity">
    <text evidence="10">Belongs to the monovalent cation:proton antiporter 2 (CPA2) transporter (TC 2.A.37) family. CHX (TC 2.A.37.4) subfamily.</text>
</comment>
<evidence type="ECO:0000256" key="3">
    <source>
        <dbReference type="ARBA" id="ARBA00022449"/>
    </source>
</evidence>
<dbReference type="Pfam" id="PF00999">
    <property type="entry name" value="Na_H_Exchanger"/>
    <property type="match status" value="2"/>
</dbReference>
<dbReference type="PANTHER" id="PTHR32468:SF17">
    <property type="entry name" value="CATION_H(+) ANTIPORTER 4"/>
    <property type="match status" value="1"/>
</dbReference>
<comment type="subcellular location">
    <subcellularLocation>
        <location evidence="1">Membrane</location>
        <topology evidence="1">Multi-pass membrane protein</topology>
    </subcellularLocation>
</comment>
<proteinExistence type="inferred from homology"/>
<evidence type="ECO:0000256" key="8">
    <source>
        <dbReference type="ARBA" id="ARBA00023065"/>
    </source>
</evidence>
<feature type="transmembrane region" description="Helical" evidence="11">
    <location>
        <begin position="106"/>
        <end position="127"/>
    </location>
</feature>
<sequence>MSTTTSQKPSSSIGTVLNDKMVCQYIHRVTSRGIWFGDNPFDYTTPVLMAELALMFIVNSITYYSLRPLRQSTVIVQIIGGIIIGPVILTANKELWGALFPLRSKLIVDTLAGFGITLHLFVLGVKIDASLIRHIGRKAVVIGLTAYAFPLVLGGSIFQIMQHNTHSDSKLGRGLLFTVTLNSVSSFAVISTLLTDLNILNSELGRLASSISMVSDACGWLLAVIVAGLGSALNFSAIKPLIGILVVLLYYSVMLFILRPLVMIIVRNTPKGKPLKEGHFLFILIIVLGIGFVGEALGQHSAVGAFIFGLLLPDGPPLATSLVEKLDTVASRMLLPIYCTMSGVKTVPHTLAGKGPLLIIEESIILAGYIGKFAGTILPSLYFEVPLWDAMSLALIMCCKGIMEIGVYTLLLDIQILDSRLYTLSVLNMVIITAIATFIVSFLYDPSRRYMAYKGRTILHSKKDQSLRMLVCIHNEGDVPPIIKLIEASNPTRGNPLSISVLQLMELAGRAAAILAPHHQLNITPYEKTRYEQIVNAFNYFERRSPANVMVQHFIAIAPYASMHNDICTLALDKMTSIIILPFHKQWAIDGTAESSSSSIRLVNKNVIEKSPCSVGIFINRRPVGGKQPVLMSQSFYRIAMLFLGGADDQEALAYSRLMAVQPNVSLTVVWFKSWGQGTDKNDSNNLESELIMNDFKANIAVSKRKMAYREEVVKDGEGTTQVIRSMENDFDLFIVGKHHELDSKVTLGFTEWSECPELGIIGDMLATSDFPFSVLVVQQPQGADADPSSPSPTTKHLPCLLVLSLSLSQRAVMSGIPNGEEVTRVCLRLPPEVNSKGVWGKSSPLKYSLPLLQLQLLLIYVVTQAVHFVLKRLGQPKIVSQIIAGLIVGETVLGKIKGFNEKMFPLESHDAIGTLSLIGYSLFMFLIGVKMHVDVVLKTGKKALATAVFGLFAPLIVGQTVSVLAGGILAKQGTNTGYLGLLSNIQSLTAFPVISSLLCDLKLVNSELGRLSLSSSLITDLFSVLLVTIGTTLQDAKNISPVVAAFDVGTATIFILGAVFIFRPAMFWVIRRTPEGRPVKDRYIMTIILAILGAGLVSNLFRQYVVFGPYILGLVVPDGPPLGSTLVEKLDTLVSGVWLPVFISVCAMRVDLFAVAWKNDDQLWFNMSLILIIFVTKIIATMLPPLYCKVPFFDALTVALIMSCQGAVELAAYTLLRDYQIINQTTFVSGVLAILFSASLVSTLVRHLYDPSRKYAGYQRRTIMHSRPDSELRILSCIHNPDSIAAMINLLDASCPTEEKPLAVYVLHLIELVGRASPLFISHQIQKRTDSDRSYSENIILAFAKYQKNNPETVNVQVFTAISPPKFMHEDICTLALNKLTSLIIFQFHQKWAVDGSIESEDRNIRTVINSVIDRAPCSVAIFVDRGHLGQSNSAVSTLWAYVIAMIFIGGSDDREALSLAKCMARDMSIRLMVIQFISTVEEEVNELEKKLDSQVLKDIKFNNIENRCVDFIEQRVEDGPQTALIVRAIANETDLIIVGRRHNVESPQTSGLADWCEYPELGIIGDLLASSDLDSKASVLVVQQQKLLS</sequence>